<sequence length="204" mass="22534">MLLFFRLLGFVSLLAAIGLVNVLAPSIAWENGPIENFQILLLLGGAVIAFRYQAASEVPAHVWYWRCGVLIWLFLAGRELGWGASLYPPTEFTSKGQPIYSSHLLPFIDAVHAALAILAVAMLAIAVRFRFWRLPGEIIRQRGVPWLEIVMIAIAAALSLAVDGSRTPLRFMVGAGYETFEEFAELAAYAFFAAAQVRIHTSLR</sequence>
<dbReference type="EMBL" id="MDET01000023">
    <property type="protein sequence ID" value="OQM74781.1"/>
    <property type="molecule type" value="Genomic_DNA"/>
</dbReference>
<dbReference type="AlphaFoldDB" id="A0A1V8RNL0"/>
<feature type="transmembrane region" description="Helical" evidence="1">
    <location>
        <begin position="143"/>
        <end position="162"/>
    </location>
</feature>
<accession>A0A1V8RNL0</accession>
<keyword evidence="1" id="KW-0812">Transmembrane</keyword>
<dbReference type="RefSeq" id="WP_080920319.1">
    <property type="nucleotide sequence ID" value="NZ_MDET01000023.1"/>
</dbReference>
<protein>
    <submittedName>
        <fullName evidence="2">Uncharacterized protein</fullName>
    </submittedName>
</protein>
<organism evidence="2 3">
    <name type="scientific">Manganibacter manganicus</name>
    <dbReference type="NCBI Taxonomy" id="1873176"/>
    <lineage>
        <taxon>Bacteria</taxon>
        <taxon>Pseudomonadati</taxon>
        <taxon>Pseudomonadota</taxon>
        <taxon>Alphaproteobacteria</taxon>
        <taxon>Hyphomicrobiales</taxon>
        <taxon>Phyllobacteriaceae</taxon>
        <taxon>Manganibacter</taxon>
    </lineage>
</organism>
<feature type="transmembrane region" description="Helical" evidence="1">
    <location>
        <begin position="34"/>
        <end position="52"/>
    </location>
</feature>
<evidence type="ECO:0000256" key="1">
    <source>
        <dbReference type="SAM" id="Phobius"/>
    </source>
</evidence>
<evidence type="ECO:0000313" key="2">
    <source>
        <dbReference type="EMBL" id="OQM74781.1"/>
    </source>
</evidence>
<dbReference type="STRING" id="1873176.BFN67_03880"/>
<feature type="transmembrane region" description="Helical" evidence="1">
    <location>
        <begin position="7"/>
        <end position="28"/>
    </location>
</feature>
<comment type="caution">
    <text evidence="2">The sequence shown here is derived from an EMBL/GenBank/DDBJ whole genome shotgun (WGS) entry which is preliminary data.</text>
</comment>
<dbReference type="Proteomes" id="UP000191905">
    <property type="component" value="Unassembled WGS sequence"/>
</dbReference>
<keyword evidence="3" id="KW-1185">Reference proteome</keyword>
<keyword evidence="1" id="KW-1133">Transmembrane helix</keyword>
<dbReference type="OrthoDB" id="1679451at2"/>
<proteinExistence type="predicted"/>
<reference evidence="2 3" key="1">
    <citation type="journal article" date="2016" name="Int. J. Syst. Evol. Microbiol.">
        <title>Pseudaminobacter manganicus sp. nov., isolated from sludge of a manganese mine.</title>
        <authorList>
            <person name="Li J."/>
            <person name="Huang J."/>
            <person name="Liao S."/>
            <person name="Wang G."/>
        </authorList>
    </citation>
    <scope>NUCLEOTIDE SEQUENCE [LARGE SCALE GENOMIC DNA]</scope>
    <source>
        <strain evidence="2 3">JH-7</strain>
    </source>
</reference>
<keyword evidence="1" id="KW-0472">Membrane</keyword>
<evidence type="ECO:0000313" key="3">
    <source>
        <dbReference type="Proteomes" id="UP000191905"/>
    </source>
</evidence>
<name>A0A1V8RNL0_9HYPH</name>
<gene>
    <name evidence="2" type="ORF">BFN67_03880</name>
</gene>
<feature type="transmembrane region" description="Helical" evidence="1">
    <location>
        <begin position="104"/>
        <end position="131"/>
    </location>
</feature>
<feature type="transmembrane region" description="Helical" evidence="1">
    <location>
        <begin position="64"/>
        <end position="84"/>
    </location>
</feature>